<proteinExistence type="predicted"/>
<dbReference type="EMBL" id="LBUU01000009">
    <property type="protein sequence ID" value="KKQ69824.1"/>
    <property type="molecule type" value="Genomic_DNA"/>
</dbReference>
<sequence length="124" mass="13997">MIITVEQFEEIVAEAFDALPKNIKEKMYNVAIMTEDLPTDEQLGKLGNNEKYSLFGLYEGHIQSSRIYVGAVLPDKITLFRLPIMKSCDDITAIKQRVASTLKHEIAHHFGSDEKGARRATTKN</sequence>
<evidence type="ECO:0008006" key="3">
    <source>
        <dbReference type="Google" id="ProtNLM"/>
    </source>
</evidence>
<evidence type="ECO:0000313" key="1">
    <source>
        <dbReference type="EMBL" id="KKQ69824.1"/>
    </source>
</evidence>
<gene>
    <name evidence="1" type="ORF">US91_C0009G0027</name>
</gene>
<dbReference type="Gene3D" id="3.30.2010.20">
    <property type="match status" value="1"/>
</dbReference>
<reference evidence="1" key="1">
    <citation type="journal article" date="2015" name="Nature">
        <title>rRNA introns, odd ribosomes, and small enigmatic genomes across a large radiation of phyla.</title>
        <authorList>
            <person name="Brown C.T."/>
            <person name="Hug L.A."/>
            <person name="Thomas B.C."/>
            <person name="Sharon I."/>
            <person name="Castelle C.J."/>
            <person name="Singh A."/>
            <person name="Wilkins M.J."/>
            <person name="Williams K.H."/>
            <person name="Banfield J.F."/>
        </authorList>
    </citation>
    <scope>NUCLEOTIDE SEQUENCE [LARGE SCALE GENOMIC DNA]</scope>
</reference>
<dbReference type="Proteomes" id="UP000034022">
    <property type="component" value="Unassembled WGS sequence"/>
</dbReference>
<dbReference type="InterPro" id="IPR010428">
    <property type="entry name" value="Zincin_1"/>
</dbReference>
<dbReference type="CDD" id="cd12952">
    <property type="entry name" value="MMP_ACEL2062"/>
    <property type="match status" value="1"/>
</dbReference>
<comment type="caution">
    <text evidence="1">The sequence shown here is derived from an EMBL/GenBank/DDBJ whole genome shotgun (WGS) entry which is preliminary data.</text>
</comment>
<protein>
    <recommendedName>
        <fullName evidence="3">Metallopeptidase family protein</fullName>
    </recommendedName>
</protein>
<evidence type="ECO:0000313" key="2">
    <source>
        <dbReference type="Proteomes" id="UP000034022"/>
    </source>
</evidence>
<dbReference type="InterPro" id="IPR038555">
    <property type="entry name" value="Zincin_1_sf"/>
</dbReference>
<dbReference type="Pfam" id="PF06262">
    <property type="entry name" value="Zincin_1"/>
    <property type="match status" value="1"/>
</dbReference>
<dbReference type="SUPFAM" id="SSF55486">
    <property type="entry name" value="Metalloproteases ('zincins'), catalytic domain"/>
    <property type="match status" value="1"/>
</dbReference>
<organism evidence="1 2">
    <name type="scientific">Candidatus Falkowbacteria bacterium GW2011_GWE1_38_31</name>
    <dbReference type="NCBI Taxonomy" id="1618638"/>
    <lineage>
        <taxon>Bacteria</taxon>
        <taxon>Candidatus Falkowiibacteriota</taxon>
    </lineage>
</organism>
<dbReference type="AlphaFoldDB" id="A0A0G0M811"/>
<name>A0A0G0M811_9BACT</name>
<accession>A0A0G0M811</accession>